<keyword evidence="3 9" id="KW-0863">Zinc-finger</keyword>
<dbReference type="PANTHER" id="PTHR10071">
    <property type="entry name" value="TRANSCRIPTION FACTOR GATA FAMILY MEMBER"/>
    <property type="match status" value="1"/>
</dbReference>
<feature type="region of interest" description="Disordered" evidence="10">
    <location>
        <begin position="1"/>
        <end position="124"/>
    </location>
</feature>
<feature type="compositionally biased region" description="Low complexity" evidence="10">
    <location>
        <begin position="85"/>
        <end position="105"/>
    </location>
</feature>
<feature type="compositionally biased region" description="Polar residues" evidence="10">
    <location>
        <begin position="242"/>
        <end position="251"/>
    </location>
</feature>
<evidence type="ECO:0000256" key="4">
    <source>
        <dbReference type="ARBA" id="ARBA00022833"/>
    </source>
</evidence>
<keyword evidence="4" id="KW-0862">Zinc</keyword>
<dbReference type="FunFam" id="3.30.50.10:FF:000032">
    <property type="entry name" value="Transcription factor GATA-3"/>
    <property type="match status" value="1"/>
</dbReference>
<keyword evidence="2" id="KW-0479">Metal-binding</keyword>
<evidence type="ECO:0000256" key="5">
    <source>
        <dbReference type="ARBA" id="ARBA00023015"/>
    </source>
</evidence>
<dbReference type="PROSITE" id="PS00344">
    <property type="entry name" value="GATA_ZN_FINGER_1"/>
    <property type="match status" value="1"/>
</dbReference>
<dbReference type="GO" id="GO:0045944">
    <property type="term" value="P:positive regulation of transcription by RNA polymerase II"/>
    <property type="evidence" value="ECO:0007669"/>
    <property type="project" value="TreeGrafter"/>
</dbReference>
<dbReference type="GO" id="GO:0008270">
    <property type="term" value="F:zinc ion binding"/>
    <property type="evidence" value="ECO:0007669"/>
    <property type="project" value="UniProtKB-KW"/>
</dbReference>
<evidence type="ECO:0000256" key="2">
    <source>
        <dbReference type="ARBA" id="ARBA00022723"/>
    </source>
</evidence>
<dbReference type="CDD" id="cd00202">
    <property type="entry name" value="ZnF_GATA"/>
    <property type="match status" value="1"/>
</dbReference>
<keyword evidence="7" id="KW-0804">Transcription</keyword>
<evidence type="ECO:0000313" key="12">
    <source>
        <dbReference type="EMBL" id="KAH0548850.1"/>
    </source>
</evidence>
<gene>
    <name evidence="12" type="ORF">KQX54_003321</name>
</gene>
<comment type="subcellular location">
    <subcellularLocation>
        <location evidence="1">Nucleus</location>
    </subcellularLocation>
</comment>
<feature type="region of interest" description="Disordered" evidence="10">
    <location>
        <begin position="603"/>
        <end position="631"/>
    </location>
</feature>
<keyword evidence="5" id="KW-0805">Transcription regulation</keyword>
<protein>
    <recommendedName>
        <fullName evidence="11">GATA-type domain-containing protein</fullName>
    </recommendedName>
</protein>
<dbReference type="GO" id="GO:0000122">
    <property type="term" value="P:negative regulation of transcription by RNA polymerase II"/>
    <property type="evidence" value="ECO:0007669"/>
    <property type="project" value="TreeGrafter"/>
</dbReference>
<feature type="compositionally biased region" description="Basic and acidic residues" evidence="10">
    <location>
        <begin position="1"/>
        <end position="27"/>
    </location>
</feature>
<evidence type="ECO:0000259" key="11">
    <source>
        <dbReference type="PROSITE" id="PS50114"/>
    </source>
</evidence>
<evidence type="ECO:0000256" key="6">
    <source>
        <dbReference type="ARBA" id="ARBA00023125"/>
    </source>
</evidence>
<feature type="domain" description="GATA-type" evidence="11">
    <location>
        <begin position="495"/>
        <end position="554"/>
    </location>
</feature>
<dbReference type="PRINTS" id="PR00619">
    <property type="entry name" value="GATAZNFINGER"/>
</dbReference>
<feature type="compositionally biased region" description="Polar residues" evidence="10">
    <location>
        <begin position="261"/>
        <end position="277"/>
    </location>
</feature>
<organism evidence="12 13">
    <name type="scientific">Cotesia glomerata</name>
    <name type="common">Lepidopteran parasitic wasp</name>
    <name type="synonym">Apanteles glomeratus</name>
    <dbReference type="NCBI Taxonomy" id="32391"/>
    <lineage>
        <taxon>Eukaryota</taxon>
        <taxon>Metazoa</taxon>
        <taxon>Ecdysozoa</taxon>
        <taxon>Arthropoda</taxon>
        <taxon>Hexapoda</taxon>
        <taxon>Insecta</taxon>
        <taxon>Pterygota</taxon>
        <taxon>Neoptera</taxon>
        <taxon>Endopterygota</taxon>
        <taxon>Hymenoptera</taxon>
        <taxon>Apocrita</taxon>
        <taxon>Ichneumonoidea</taxon>
        <taxon>Braconidae</taxon>
        <taxon>Microgastrinae</taxon>
        <taxon>Cotesia</taxon>
    </lineage>
</organism>
<comment type="caution">
    <text evidence="12">The sequence shown here is derived from an EMBL/GenBank/DDBJ whole genome shotgun (WGS) entry which is preliminary data.</text>
</comment>
<evidence type="ECO:0000256" key="8">
    <source>
        <dbReference type="ARBA" id="ARBA00023242"/>
    </source>
</evidence>
<keyword evidence="8" id="KW-0539">Nucleus</keyword>
<proteinExistence type="predicted"/>
<dbReference type="SMART" id="SM00401">
    <property type="entry name" value="ZnF_GATA"/>
    <property type="match status" value="2"/>
</dbReference>
<feature type="domain" description="GATA-type" evidence="11">
    <location>
        <begin position="554"/>
        <end position="607"/>
    </location>
</feature>
<evidence type="ECO:0000256" key="10">
    <source>
        <dbReference type="SAM" id="MobiDB-lite"/>
    </source>
</evidence>
<keyword evidence="13" id="KW-1185">Reference proteome</keyword>
<dbReference type="Pfam" id="PF00320">
    <property type="entry name" value="GATA"/>
    <property type="match status" value="2"/>
</dbReference>
<accession>A0AAV7I934</accession>
<dbReference type="EMBL" id="JAHXZJ010001864">
    <property type="protein sequence ID" value="KAH0548850.1"/>
    <property type="molecule type" value="Genomic_DNA"/>
</dbReference>
<evidence type="ECO:0000256" key="9">
    <source>
        <dbReference type="PROSITE-ProRule" id="PRU00094"/>
    </source>
</evidence>
<dbReference type="Proteomes" id="UP000826195">
    <property type="component" value="Unassembled WGS sequence"/>
</dbReference>
<dbReference type="GO" id="GO:0000978">
    <property type="term" value="F:RNA polymerase II cis-regulatory region sequence-specific DNA binding"/>
    <property type="evidence" value="ECO:0007669"/>
    <property type="project" value="TreeGrafter"/>
</dbReference>
<feature type="compositionally biased region" description="Low complexity" evidence="10">
    <location>
        <begin position="59"/>
        <end position="69"/>
    </location>
</feature>
<dbReference type="GO" id="GO:0045165">
    <property type="term" value="P:cell fate commitment"/>
    <property type="evidence" value="ECO:0007669"/>
    <property type="project" value="TreeGrafter"/>
</dbReference>
<dbReference type="Gene3D" id="3.30.50.10">
    <property type="entry name" value="Erythroid Transcription Factor GATA-1, subunit A"/>
    <property type="match status" value="2"/>
</dbReference>
<evidence type="ECO:0000256" key="1">
    <source>
        <dbReference type="ARBA" id="ARBA00004123"/>
    </source>
</evidence>
<evidence type="ECO:0000256" key="7">
    <source>
        <dbReference type="ARBA" id="ARBA00023163"/>
    </source>
</evidence>
<dbReference type="GO" id="GO:0000981">
    <property type="term" value="F:DNA-binding transcription factor activity, RNA polymerase II-specific"/>
    <property type="evidence" value="ECO:0007669"/>
    <property type="project" value="TreeGrafter"/>
</dbReference>
<dbReference type="SUPFAM" id="SSF57716">
    <property type="entry name" value="Glucocorticoid receptor-like (DNA-binding domain)"/>
    <property type="match status" value="2"/>
</dbReference>
<dbReference type="AlphaFoldDB" id="A0AAV7I934"/>
<dbReference type="GO" id="GO:0005634">
    <property type="term" value="C:nucleus"/>
    <property type="evidence" value="ECO:0007669"/>
    <property type="project" value="UniProtKB-SubCell"/>
</dbReference>
<name>A0AAV7I934_COTGL</name>
<dbReference type="PROSITE" id="PS50114">
    <property type="entry name" value="GATA_ZN_FINGER_2"/>
    <property type="match status" value="2"/>
</dbReference>
<reference evidence="12 13" key="1">
    <citation type="journal article" date="2021" name="J. Hered.">
        <title>A chromosome-level genome assembly of the parasitoid wasp, Cotesia glomerata (Hymenoptera: Braconidae).</title>
        <authorList>
            <person name="Pinto B.J."/>
            <person name="Weis J.J."/>
            <person name="Gamble T."/>
            <person name="Ode P.J."/>
            <person name="Paul R."/>
            <person name="Zaspel J.M."/>
        </authorList>
    </citation>
    <scope>NUCLEOTIDE SEQUENCE [LARGE SCALE GENOMIC DNA]</scope>
    <source>
        <strain evidence="12">CgM1</strain>
    </source>
</reference>
<dbReference type="InterPro" id="IPR013088">
    <property type="entry name" value="Znf_NHR/GATA"/>
</dbReference>
<keyword evidence="6" id="KW-0238">DNA-binding</keyword>
<dbReference type="PANTHER" id="PTHR10071:SF337">
    <property type="entry name" value="GATA-BINDING FACTOR A"/>
    <property type="match status" value="1"/>
</dbReference>
<dbReference type="InterPro" id="IPR039355">
    <property type="entry name" value="Transcription_factor_GATA"/>
</dbReference>
<feature type="compositionally biased region" description="Basic residues" evidence="10">
    <location>
        <begin position="214"/>
        <end position="236"/>
    </location>
</feature>
<sequence>MIFQDTMKENSLKQETKVDWEARHPEKTSPQIPRTAEEQAGGSPVSAPIVTTTRRHVRTITTTGHITETLAEDSEPSPVSSPGENKNNNNNNNSSSNNNNINSSNKLLQGQGVEHPHAEQSSHYAEQSYIHLPADNGSPDSNQQVVYTSNGEELQVETQNSEGHPITLSLKEPPKYATAERPEVERVYVYSDTTDAGKVPMLLQVQRMQDDFRRRHQHPHHHHHHHHHSQSHRFSPHAHENGQVTSRYESSNSEDFEPSVSMAQPGSTVLGSPSYSTPVDVVRTTQHQLVSGYPEATIKYDVAAAVAAATESIKTSSTYTTLETVALPPAQTVQYAQYVPEAFQHTSNYGYAKPEITYLNYPGGQSNRNSEVEAPTGVYIKNDPTLTSSSLIGSGRTQLYHEQPGSPNSQVTIYGAPGTPTFQYVKQTGETYWQPAGSSSPPTLEYVQGYPGVATISASDSAGLMYNGGGYVTASNGSPSPWGSLPDETFDGTVMTETKECVNCAANMTTLWRRDGTGHFLCNTCKIYNKPNGASRGTMRYNSKMKQTIAASGRRAGIQCANCNTSNTTLWRRNNNGEPVCNACGLYYKLHNVNRPMSMKKDGIQTRKRKPKNHSAMSGVLAGPSAGMNKSEMKPNLLVDSKLHMSMLTNRGGSVERVEDDYMSTITTQLGHAHSPIALPSAAVLNRQTNLIVPPLEPITINKSSDLTVITSTALVSDTNTGRP</sequence>
<dbReference type="InterPro" id="IPR000679">
    <property type="entry name" value="Znf_GATA"/>
</dbReference>
<feature type="region of interest" description="Disordered" evidence="10">
    <location>
        <begin position="213"/>
        <end position="277"/>
    </location>
</feature>
<evidence type="ECO:0000256" key="3">
    <source>
        <dbReference type="ARBA" id="ARBA00022771"/>
    </source>
</evidence>
<evidence type="ECO:0000313" key="13">
    <source>
        <dbReference type="Proteomes" id="UP000826195"/>
    </source>
</evidence>